<dbReference type="InterPro" id="IPR039564">
    <property type="entry name" value="Peptidase_C39-like"/>
</dbReference>
<protein>
    <recommendedName>
        <fullName evidence="1">Peptidase C39-like domain-containing protein</fullName>
    </recommendedName>
</protein>
<name>A0A414FXC0_9ACTN</name>
<reference evidence="2 3" key="1">
    <citation type="submission" date="2018-08" db="EMBL/GenBank/DDBJ databases">
        <title>A genome reference for cultivated species of the human gut microbiota.</title>
        <authorList>
            <person name="Zou Y."/>
            <person name="Xue W."/>
            <person name="Luo G."/>
        </authorList>
    </citation>
    <scope>NUCLEOTIDE SEQUENCE [LARGE SCALE GENOMIC DNA]</scope>
    <source>
        <strain evidence="2 3">AM30-5LB</strain>
    </source>
</reference>
<evidence type="ECO:0000313" key="2">
    <source>
        <dbReference type="EMBL" id="RHD56083.1"/>
    </source>
</evidence>
<accession>A0A414FXC0</accession>
<dbReference type="Gene3D" id="3.90.70.10">
    <property type="entry name" value="Cysteine proteinases"/>
    <property type="match status" value="1"/>
</dbReference>
<evidence type="ECO:0000259" key="1">
    <source>
        <dbReference type="Pfam" id="PF13529"/>
    </source>
</evidence>
<feature type="domain" description="Peptidase C39-like" evidence="1">
    <location>
        <begin position="50"/>
        <end position="183"/>
    </location>
</feature>
<dbReference type="Pfam" id="PF13529">
    <property type="entry name" value="Peptidase_C39_2"/>
    <property type="match status" value="1"/>
</dbReference>
<evidence type="ECO:0000313" key="3">
    <source>
        <dbReference type="Proteomes" id="UP000286050"/>
    </source>
</evidence>
<dbReference type="RefSeq" id="WP_118271933.1">
    <property type="nucleotide sequence ID" value="NZ_JAQECN010000015.1"/>
</dbReference>
<proteinExistence type="predicted"/>
<gene>
    <name evidence="2" type="ORF">DW787_05225</name>
</gene>
<dbReference type="EMBL" id="QSJI01000003">
    <property type="protein sequence ID" value="RHD56083.1"/>
    <property type="molecule type" value="Genomic_DNA"/>
</dbReference>
<dbReference type="AlphaFoldDB" id="A0A414FXC0"/>
<comment type="caution">
    <text evidence="2">The sequence shown here is derived from an EMBL/GenBank/DDBJ whole genome shotgun (WGS) entry which is preliminary data.</text>
</comment>
<organism evidence="2 3">
    <name type="scientific">Collinsella intestinalis</name>
    <dbReference type="NCBI Taxonomy" id="147207"/>
    <lineage>
        <taxon>Bacteria</taxon>
        <taxon>Bacillati</taxon>
        <taxon>Actinomycetota</taxon>
        <taxon>Coriobacteriia</taxon>
        <taxon>Coriobacteriales</taxon>
        <taxon>Coriobacteriaceae</taxon>
        <taxon>Collinsella</taxon>
    </lineage>
</organism>
<sequence length="209" mass="22172">MAIIGLGIVIAFVLAAQSLMQQNVGTGRRSAPTQEETAHSTPAHAWRKGEVPFLYQIDPQWSGEPYAGGNIHENGCGPTCLSMVYISLTGKTDLDPAAMARFSEQNGFTVDGMTAWALMTDGAAMLGLHSAELSASADAVRAELEAGRPIICSVRPGDFTSTGHFIVLAGLTDDGQVMVRDPNNAGNGDHPWDLDRILGQCANLWAFNA</sequence>
<dbReference type="Proteomes" id="UP000286050">
    <property type="component" value="Unassembled WGS sequence"/>
</dbReference>